<proteinExistence type="predicted"/>
<evidence type="ECO:0000313" key="1">
    <source>
        <dbReference type="EMBL" id="CAG6722094.1"/>
    </source>
</evidence>
<dbReference type="EMBL" id="HBUF01202743">
    <property type="protein sequence ID" value="CAG6662457.1"/>
    <property type="molecule type" value="Transcribed_RNA"/>
</dbReference>
<dbReference type="EMBL" id="HBUF01363216">
    <property type="protein sequence ID" value="CAG6722096.1"/>
    <property type="molecule type" value="Transcribed_RNA"/>
</dbReference>
<dbReference type="EMBL" id="HBUF01202741">
    <property type="protein sequence ID" value="CAG6662453.1"/>
    <property type="molecule type" value="Transcribed_RNA"/>
</dbReference>
<accession>A0A8D8VDX9</accession>
<sequence>MSIRTNSSPRKSSHPPLYILCCSNYSYPALITGWEDWHPPVSLDNLIWTRLWTCWKAMLPRSLLPGHFVYYRMMYPYHAYSITCALRSVILSMRSARHRLCGVYCTQNIYRARRSEYSTSPSA</sequence>
<reference evidence="1" key="1">
    <citation type="submission" date="2021-05" db="EMBL/GenBank/DDBJ databases">
        <authorList>
            <person name="Alioto T."/>
            <person name="Alioto T."/>
            <person name="Gomez Garrido J."/>
        </authorList>
    </citation>
    <scope>NUCLEOTIDE SEQUENCE</scope>
</reference>
<dbReference type="EMBL" id="HBUF01672353">
    <property type="protein sequence ID" value="CAG6790696.1"/>
    <property type="molecule type" value="Transcribed_RNA"/>
</dbReference>
<organism evidence="1">
    <name type="scientific">Cacopsylla melanoneura</name>
    <dbReference type="NCBI Taxonomy" id="428564"/>
    <lineage>
        <taxon>Eukaryota</taxon>
        <taxon>Metazoa</taxon>
        <taxon>Ecdysozoa</taxon>
        <taxon>Arthropoda</taxon>
        <taxon>Hexapoda</taxon>
        <taxon>Insecta</taxon>
        <taxon>Pterygota</taxon>
        <taxon>Neoptera</taxon>
        <taxon>Paraneoptera</taxon>
        <taxon>Hemiptera</taxon>
        <taxon>Sternorrhyncha</taxon>
        <taxon>Psylloidea</taxon>
        <taxon>Psyllidae</taxon>
        <taxon>Psyllinae</taxon>
        <taxon>Cacopsylla</taxon>
    </lineage>
</organism>
<dbReference type="EMBL" id="HBUF01363215">
    <property type="protein sequence ID" value="CAG6722094.1"/>
    <property type="molecule type" value="Transcribed_RNA"/>
</dbReference>
<protein>
    <submittedName>
        <fullName evidence="1">Uncharacterized protein</fullName>
    </submittedName>
</protein>
<dbReference type="EMBL" id="HBUF01672354">
    <property type="protein sequence ID" value="CAG6790698.1"/>
    <property type="molecule type" value="Transcribed_RNA"/>
</dbReference>
<name>A0A8D8VDX9_9HEMI</name>
<dbReference type="AlphaFoldDB" id="A0A8D8VDX9"/>
<dbReference type="EMBL" id="HBUF01202742">
    <property type="protein sequence ID" value="CAG6662455.1"/>
    <property type="molecule type" value="Transcribed_RNA"/>
</dbReference>